<dbReference type="InterPro" id="IPR036522">
    <property type="entry name" value="MoaC_sf"/>
</dbReference>
<comment type="caution">
    <text evidence="7">The sequence shown here is derived from an EMBL/GenBank/DDBJ whole genome shotgun (WGS) entry which is preliminary data.</text>
</comment>
<feature type="domain" description="Molybdopterin cofactor biosynthesis C (MoaC)" evidence="6">
    <location>
        <begin position="15"/>
        <end position="152"/>
    </location>
</feature>
<gene>
    <name evidence="7" type="primary">moaC</name>
    <name evidence="7" type="ORF">COW36_19065</name>
</gene>
<dbReference type="CDD" id="cd01420">
    <property type="entry name" value="MoaC_PE"/>
    <property type="match status" value="1"/>
</dbReference>
<evidence type="ECO:0000256" key="4">
    <source>
        <dbReference type="ARBA" id="ARBA00023150"/>
    </source>
</evidence>
<keyword evidence="5" id="KW-0456">Lyase</keyword>
<evidence type="ECO:0000256" key="2">
    <source>
        <dbReference type="ARBA" id="ARBA00005046"/>
    </source>
</evidence>
<dbReference type="GO" id="GO:0061799">
    <property type="term" value="F:cyclic pyranopterin monophosphate synthase activity"/>
    <property type="evidence" value="ECO:0007669"/>
    <property type="project" value="UniProtKB-EC"/>
</dbReference>
<dbReference type="GO" id="GO:0061798">
    <property type="term" value="F:GTP 3',8'-cyclase activity"/>
    <property type="evidence" value="ECO:0007669"/>
    <property type="project" value="TreeGrafter"/>
</dbReference>
<sequence length="164" mass="17698">MPGLSHIDAQNLPTMVDIGGKKPTRREAIAQTLVILPPEILACLTPEGEVLGPKGPVFQTAIIAGTMAVKRTHDLIPFCHPLPIENCKIEIEFYSENQIAIRCSVCVTHKTGVEMEALTGATVAALTVYDMCKALSHLIVIQETRLLSKTGGKCDYQASEDTPS</sequence>
<dbReference type="InterPro" id="IPR050105">
    <property type="entry name" value="MoCo_biosynth_MoaA/MoaC"/>
</dbReference>
<dbReference type="NCBIfam" id="TIGR00581">
    <property type="entry name" value="moaC"/>
    <property type="match status" value="1"/>
</dbReference>
<dbReference type="AlphaFoldDB" id="A0A2M7G0A5"/>
<evidence type="ECO:0000256" key="5">
    <source>
        <dbReference type="ARBA" id="ARBA00023239"/>
    </source>
</evidence>
<dbReference type="UniPathway" id="UPA00344"/>
<dbReference type="EMBL" id="PFFQ01000054">
    <property type="protein sequence ID" value="PIW15106.1"/>
    <property type="molecule type" value="Genomic_DNA"/>
</dbReference>
<comment type="pathway">
    <text evidence="2">Cofactor biosynthesis; molybdopterin biosynthesis.</text>
</comment>
<dbReference type="InterPro" id="IPR002820">
    <property type="entry name" value="Mopterin_CF_biosynth-C_dom"/>
</dbReference>
<dbReference type="Gene3D" id="3.30.70.640">
    <property type="entry name" value="Molybdopterin cofactor biosynthesis C (MoaC) domain"/>
    <property type="match status" value="1"/>
</dbReference>
<dbReference type="PANTHER" id="PTHR22960">
    <property type="entry name" value="MOLYBDOPTERIN COFACTOR SYNTHESIS PROTEIN A"/>
    <property type="match status" value="1"/>
</dbReference>
<reference evidence="7 8" key="1">
    <citation type="submission" date="2017-09" db="EMBL/GenBank/DDBJ databases">
        <title>Depth-based differentiation of microbial function through sediment-hosted aquifers and enrichment of novel symbionts in the deep terrestrial subsurface.</title>
        <authorList>
            <person name="Probst A.J."/>
            <person name="Ladd B."/>
            <person name="Jarett J.K."/>
            <person name="Geller-Mcgrath D.E."/>
            <person name="Sieber C.M."/>
            <person name="Emerson J.B."/>
            <person name="Anantharaman K."/>
            <person name="Thomas B.C."/>
            <person name="Malmstrom R."/>
            <person name="Stieglmeier M."/>
            <person name="Klingl A."/>
            <person name="Woyke T."/>
            <person name="Ryan C.M."/>
            <person name="Banfield J.F."/>
        </authorList>
    </citation>
    <scope>NUCLEOTIDE SEQUENCE [LARGE SCALE GENOMIC DNA]</scope>
    <source>
        <strain evidence="7">CG17_big_fil_post_rev_8_21_14_2_50_48_46</strain>
    </source>
</reference>
<dbReference type="GO" id="GO:0006777">
    <property type="term" value="P:Mo-molybdopterin cofactor biosynthetic process"/>
    <property type="evidence" value="ECO:0007669"/>
    <property type="project" value="UniProtKB-KW"/>
</dbReference>
<dbReference type="NCBIfam" id="NF006870">
    <property type="entry name" value="PRK09364.1"/>
    <property type="match status" value="1"/>
</dbReference>
<dbReference type="SUPFAM" id="SSF55040">
    <property type="entry name" value="Molybdenum cofactor biosynthesis protein C, MoaC"/>
    <property type="match status" value="1"/>
</dbReference>
<accession>A0A2M7G0A5</accession>
<evidence type="ECO:0000256" key="3">
    <source>
        <dbReference type="ARBA" id="ARBA00012575"/>
    </source>
</evidence>
<evidence type="ECO:0000256" key="1">
    <source>
        <dbReference type="ARBA" id="ARBA00001637"/>
    </source>
</evidence>
<protein>
    <recommendedName>
        <fullName evidence="3">cyclic pyranopterin monophosphate synthase</fullName>
        <ecNumber evidence="3">4.6.1.17</ecNumber>
    </recommendedName>
</protein>
<dbReference type="InterPro" id="IPR047594">
    <property type="entry name" value="MoaC_bact/euk"/>
</dbReference>
<name>A0A2M7G0A5_9BACT</name>
<dbReference type="InterPro" id="IPR023045">
    <property type="entry name" value="MoaC"/>
</dbReference>
<comment type="catalytic activity">
    <reaction evidence="1">
        <text>(8S)-3',8-cyclo-7,8-dihydroguanosine 5'-triphosphate = cyclic pyranopterin phosphate + diphosphate</text>
        <dbReference type="Rhea" id="RHEA:49580"/>
        <dbReference type="ChEBI" id="CHEBI:33019"/>
        <dbReference type="ChEBI" id="CHEBI:59648"/>
        <dbReference type="ChEBI" id="CHEBI:131766"/>
        <dbReference type="EC" id="4.6.1.17"/>
    </reaction>
</comment>
<dbReference type="Pfam" id="PF01967">
    <property type="entry name" value="MoaC"/>
    <property type="match status" value="1"/>
</dbReference>
<dbReference type="EC" id="4.6.1.17" evidence="3"/>
<organism evidence="7 8">
    <name type="scientific">bacterium (Candidatus Blackallbacteria) CG17_big_fil_post_rev_8_21_14_2_50_48_46</name>
    <dbReference type="NCBI Taxonomy" id="2014261"/>
    <lineage>
        <taxon>Bacteria</taxon>
        <taxon>Candidatus Blackallbacteria</taxon>
    </lineage>
</organism>
<evidence type="ECO:0000259" key="6">
    <source>
        <dbReference type="Pfam" id="PF01967"/>
    </source>
</evidence>
<dbReference type="PANTHER" id="PTHR22960:SF0">
    <property type="entry name" value="MOLYBDENUM COFACTOR BIOSYNTHESIS PROTEIN 1"/>
    <property type="match status" value="1"/>
</dbReference>
<dbReference type="Proteomes" id="UP000231019">
    <property type="component" value="Unassembled WGS sequence"/>
</dbReference>
<evidence type="ECO:0000313" key="8">
    <source>
        <dbReference type="Proteomes" id="UP000231019"/>
    </source>
</evidence>
<proteinExistence type="predicted"/>
<evidence type="ECO:0000313" key="7">
    <source>
        <dbReference type="EMBL" id="PIW15106.1"/>
    </source>
</evidence>
<keyword evidence="4" id="KW-0501">Molybdenum cofactor biosynthesis</keyword>